<organism evidence="12 13">
    <name type="scientific">Gryllus longicercus</name>
    <dbReference type="NCBI Taxonomy" id="2509291"/>
    <lineage>
        <taxon>Eukaryota</taxon>
        <taxon>Metazoa</taxon>
        <taxon>Ecdysozoa</taxon>
        <taxon>Arthropoda</taxon>
        <taxon>Hexapoda</taxon>
        <taxon>Insecta</taxon>
        <taxon>Pterygota</taxon>
        <taxon>Neoptera</taxon>
        <taxon>Polyneoptera</taxon>
        <taxon>Orthoptera</taxon>
        <taxon>Ensifera</taxon>
        <taxon>Gryllidea</taxon>
        <taxon>Grylloidea</taxon>
        <taxon>Gryllidae</taxon>
        <taxon>Gryllinae</taxon>
        <taxon>Gryllus</taxon>
    </lineage>
</organism>
<keyword evidence="1" id="KW-0479">Metal-binding</keyword>
<sequence>MAVFIRLVQAARTFGYVSCQRWSLALLFLLYGCLLLLTWALSWPLRSQPPKLIPSAQVKKEVGTGNVPDHLEAVRIERDGEINKEFHKEVVVGDLSPNVKKEDPKILLETIFNKADTNNDHLLSLSELSTWISAKIQEHIKQALDENFGLFTSIDNNPRNGVVSWDEYHSYFLKQKGLNDKYVENHDKKHKDLDRALKEAIMRDRASWSEAARNDPDHLTLDEFLAFRHPESSHATILTLVEELFDKFDRDGDEQLTEEEFASLPTEPDNEEDGERMRQGEAERRREFREVIDVDKNGKADRKELLMYIDPRNPRHAREEAETLLSLSDVDGDQHLSLGEVLNKMDLFLGSKMVDTARSFHDEF</sequence>
<evidence type="ECO:0000256" key="6">
    <source>
        <dbReference type="ARBA" id="ARBA00023180"/>
    </source>
</evidence>
<dbReference type="AlphaFoldDB" id="A0AAN9VMI8"/>
<dbReference type="InterPro" id="IPR011992">
    <property type="entry name" value="EF-hand-dom_pair"/>
</dbReference>
<dbReference type="GO" id="GO:0005509">
    <property type="term" value="F:calcium ion binding"/>
    <property type="evidence" value="ECO:0007669"/>
    <property type="project" value="InterPro"/>
</dbReference>
<comment type="subcellular location">
    <subcellularLocation>
        <location evidence="7">Golgi apparatus lumen</location>
    </subcellularLocation>
</comment>
<feature type="domain" description="EF-hand" evidence="11">
    <location>
        <begin position="236"/>
        <end position="271"/>
    </location>
</feature>
<dbReference type="Gene3D" id="1.10.238.10">
    <property type="entry name" value="EF-hand"/>
    <property type="match status" value="2"/>
</dbReference>
<keyword evidence="4" id="KW-0106">Calcium</keyword>
<dbReference type="Pfam" id="PF13202">
    <property type="entry name" value="EF-hand_5"/>
    <property type="match status" value="1"/>
</dbReference>
<dbReference type="PANTHER" id="PTHR10827">
    <property type="entry name" value="RETICULOCALBIN"/>
    <property type="match status" value="1"/>
</dbReference>
<evidence type="ECO:0000256" key="9">
    <source>
        <dbReference type="ARBA" id="ARBA00031511"/>
    </source>
</evidence>
<reference evidence="12 13" key="1">
    <citation type="submission" date="2024-03" db="EMBL/GenBank/DDBJ databases">
        <title>The genome assembly and annotation of the cricket Gryllus longicercus Weissman &amp; Gray.</title>
        <authorList>
            <person name="Szrajer S."/>
            <person name="Gray D."/>
            <person name="Ylla G."/>
        </authorList>
    </citation>
    <scope>NUCLEOTIDE SEQUENCE [LARGE SCALE GENOMIC DNA]</scope>
    <source>
        <strain evidence="12">DAG 2021-001</strain>
        <tissue evidence="12">Whole body minus gut</tissue>
    </source>
</reference>
<evidence type="ECO:0000256" key="1">
    <source>
        <dbReference type="ARBA" id="ARBA00022723"/>
    </source>
</evidence>
<dbReference type="PROSITE" id="PS00018">
    <property type="entry name" value="EF_HAND_1"/>
    <property type="match status" value="2"/>
</dbReference>
<dbReference type="SMART" id="SM00054">
    <property type="entry name" value="EFh"/>
    <property type="match status" value="3"/>
</dbReference>
<dbReference type="GO" id="GO:0017156">
    <property type="term" value="P:calcium-ion regulated exocytosis"/>
    <property type="evidence" value="ECO:0007669"/>
    <property type="project" value="TreeGrafter"/>
</dbReference>
<feature type="region of interest" description="Disordered" evidence="10">
    <location>
        <begin position="255"/>
        <end position="284"/>
    </location>
</feature>
<feature type="domain" description="EF-hand" evidence="11">
    <location>
        <begin position="316"/>
        <end position="351"/>
    </location>
</feature>
<dbReference type="InterPro" id="IPR027240">
    <property type="entry name" value="CAB45_EFh"/>
</dbReference>
<evidence type="ECO:0000256" key="10">
    <source>
        <dbReference type="SAM" id="MobiDB-lite"/>
    </source>
</evidence>
<gene>
    <name evidence="12" type="ORF">R5R35_002248</name>
</gene>
<keyword evidence="13" id="KW-1185">Reference proteome</keyword>
<feature type="compositionally biased region" description="Basic and acidic residues" evidence="10">
    <location>
        <begin position="275"/>
        <end position="284"/>
    </location>
</feature>
<proteinExistence type="predicted"/>
<evidence type="ECO:0000313" key="13">
    <source>
        <dbReference type="Proteomes" id="UP001378592"/>
    </source>
</evidence>
<dbReference type="Proteomes" id="UP001378592">
    <property type="component" value="Unassembled WGS sequence"/>
</dbReference>
<evidence type="ECO:0000256" key="8">
    <source>
        <dbReference type="ARBA" id="ARBA00023817"/>
    </source>
</evidence>
<keyword evidence="3" id="KW-0677">Repeat</keyword>
<name>A0AAN9VMI8_9ORTH</name>
<keyword evidence="5" id="KW-0333">Golgi apparatus</keyword>
<dbReference type="InterPro" id="IPR002048">
    <property type="entry name" value="EF_hand_dom"/>
</dbReference>
<evidence type="ECO:0000256" key="7">
    <source>
        <dbReference type="ARBA" id="ARBA00023769"/>
    </source>
</evidence>
<dbReference type="SUPFAM" id="SSF47473">
    <property type="entry name" value="EF-hand"/>
    <property type="match status" value="2"/>
</dbReference>
<comment type="caution">
    <text evidence="12">The sequence shown here is derived from an EMBL/GenBank/DDBJ whole genome shotgun (WGS) entry which is preliminary data.</text>
</comment>
<dbReference type="PROSITE" id="PS50222">
    <property type="entry name" value="EF_HAND_2"/>
    <property type="match status" value="3"/>
</dbReference>
<evidence type="ECO:0000313" key="12">
    <source>
        <dbReference type="EMBL" id="KAK7867745.1"/>
    </source>
</evidence>
<dbReference type="PANTHER" id="PTHR10827:SF98">
    <property type="entry name" value="45 KDA CALCIUM-BINDING PROTEIN"/>
    <property type="match status" value="1"/>
</dbReference>
<evidence type="ECO:0000256" key="3">
    <source>
        <dbReference type="ARBA" id="ARBA00022737"/>
    </source>
</evidence>
<evidence type="ECO:0000256" key="4">
    <source>
        <dbReference type="ARBA" id="ARBA00022837"/>
    </source>
</evidence>
<dbReference type="PROSITE" id="PS51257">
    <property type="entry name" value="PROKAR_LIPOPROTEIN"/>
    <property type="match status" value="1"/>
</dbReference>
<keyword evidence="2" id="KW-0732">Signal</keyword>
<evidence type="ECO:0000256" key="2">
    <source>
        <dbReference type="ARBA" id="ARBA00022729"/>
    </source>
</evidence>
<dbReference type="GO" id="GO:0005783">
    <property type="term" value="C:endoplasmic reticulum"/>
    <property type="evidence" value="ECO:0007669"/>
    <property type="project" value="TreeGrafter"/>
</dbReference>
<keyword evidence="6" id="KW-0325">Glycoprotein</keyword>
<evidence type="ECO:0000259" key="11">
    <source>
        <dbReference type="PROSITE" id="PS50222"/>
    </source>
</evidence>
<feature type="domain" description="EF-hand" evidence="11">
    <location>
        <begin position="103"/>
        <end position="138"/>
    </location>
</feature>
<dbReference type="InterPro" id="IPR018247">
    <property type="entry name" value="EF_Hand_1_Ca_BS"/>
</dbReference>
<dbReference type="GO" id="GO:0005796">
    <property type="term" value="C:Golgi lumen"/>
    <property type="evidence" value="ECO:0007669"/>
    <property type="project" value="UniProtKB-SubCell"/>
</dbReference>
<evidence type="ECO:0000256" key="5">
    <source>
        <dbReference type="ARBA" id="ARBA00023034"/>
    </source>
</evidence>
<protein>
    <recommendedName>
        <fullName evidence="8">45 kDa calcium-binding protein</fullName>
    </recommendedName>
    <alternativeName>
        <fullName evidence="9">Stromal cell-derived factor 4</fullName>
    </alternativeName>
</protein>
<dbReference type="CDD" id="cd16225">
    <property type="entry name" value="EFh_CREC_cab45"/>
    <property type="match status" value="1"/>
</dbReference>
<accession>A0AAN9VMI8</accession>
<dbReference type="EMBL" id="JAZDUA010000111">
    <property type="protein sequence ID" value="KAK7867745.1"/>
    <property type="molecule type" value="Genomic_DNA"/>
</dbReference>